<evidence type="ECO:0000313" key="2">
    <source>
        <dbReference type="EMBL" id="REE95611.1"/>
    </source>
</evidence>
<reference evidence="2 3" key="1">
    <citation type="submission" date="2018-08" db="EMBL/GenBank/DDBJ databases">
        <title>Sequencing the genomes of 1000 actinobacteria strains.</title>
        <authorList>
            <person name="Klenk H.-P."/>
        </authorList>
    </citation>
    <scope>NUCLEOTIDE SEQUENCE [LARGE SCALE GENOMIC DNA]</scope>
    <source>
        <strain evidence="2 3">DSM 43927</strain>
    </source>
</reference>
<dbReference type="RefSeq" id="WP_116021373.1">
    <property type="nucleotide sequence ID" value="NZ_QTTT01000001.1"/>
</dbReference>
<accession>A0A3D9SVB9</accession>
<name>A0A3D9SVB9_9ACTN</name>
<comment type="caution">
    <text evidence="2">The sequence shown here is derived from an EMBL/GenBank/DDBJ whole genome shotgun (WGS) entry which is preliminary data.</text>
</comment>
<evidence type="ECO:0000256" key="1">
    <source>
        <dbReference type="SAM" id="MobiDB-lite"/>
    </source>
</evidence>
<organism evidence="2 3">
    <name type="scientific">Thermomonospora umbrina</name>
    <dbReference type="NCBI Taxonomy" id="111806"/>
    <lineage>
        <taxon>Bacteria</taxon>
        <taxon>Bacillati</taxon>
        <taxon>Actinomycetota</taxon>
        <taxon>Actinomycetes</taxon>
        <taxon>Streptosporangiales</taxon>
        <taxon>Thermomonosporaceae</taxon>
        <taxon>Thermomonospora</taxon>
    </lineage>
</organism>
<dbReference type="Proteomes" id="UP000256661">
    <property type="component" value="Unassembled WGS sequence"/>
</dbReference>
<evidence type="ECO:0000313" key="3">
    <source>
        <dbReference type="Proteomes" id="UP000256661"/>
    </source>
</evidence>
<sequence>MPDPNHSGSPPADGGSVTTERWNTAAESGGRYFDVSCAFPRRTWFSAGFYNATGTRNGYRGSPQSLFICN</sequence>
<gene>
    <name evidence="2" type="ORF">DFJ69_1010</name>
</gene>
<dbReference type="EMBL" id="QTTT01000001">
    <property type="protein sequence ID" value="REE95611.1"/>
    <property type="molecule type" value="Genomic_DNA"/>
</dbReference>
<protein>
    <submittedName>
        <fullName evidence="2">Uncharacterized protein</fullName>
    </submittedName>
</protein>
<dbReference type="AlphaFoldDB" id="A0A3D9SVB9"/>
<feature type="region of interest" description="Disordered" evidence="1">
    <location>
        <begin position="1"/>
        <end position="23"/>
    </location>
</feature>
<proteinExistence type="predicted"/>
<keyword evidence="3" id="KW-1185">Reference proteome</keyword>